<dbReference type="PRINTS" id="PR00080">
    <property type="entry name" value="SDRFAMILY"/>
</dbReference>
<comment type="similarity">
    <text evidence="1">Belongs to the short-chain dehydrogenases/reductases (SDR) family.</text>
</comment>
<dbReference type="CDD" id="cd05233">
    <property type="entry name" value="SDR_c"/>
    <property type="match status" value="1"/>
</dbReference>
<evidence type="ECO:0000313" key="3">
    <source>
        <dbReference type="EMBL" id="GAA3631865.1"/>
    </source>
</evidence>
<dbReference type="NCBIfam" id="NF009466">
    <property type="entry name" value="PRK12826.1-2"/>
    <property type="match status" value="1"/>
</dbReference>
<dbReference type="PRINTS" id="PR00081">
    <property type="entry name" value="GDHRDH"/>
</dbReference>
<reference evidence="4" key="1">
    <citation type="journal article" date="2019" name="Int. J. Syst. Evol. Microbiol.">
        <title>The Global Catalogue of Microorganisms (GCM) 10K type strain sequencing project: providing services to taxonomists for standard genome sequencing and annotation.</title>
        <authorList>
            <consortium name="The Broad Institute Genomics Platform"/>
            <consortium name="The Broad Institute Genome Sequencing Center for Infectious Disease"/>
            <person name="Wu L."/>
            <person name="Ma J."/>
        </authorList>
    </citation>
    <scope>NUCLEOTIDE SEQUENCE [LARGE SCALE GENOMIC DNA]</scope>
    <source>
        <strain evidence="4">JCM 16929</strain>
    </source>
</reference>
<dbReference type="InterPro" id="IPR002347">
    <property type="entry name" value="SDR_fam"/>
</dbReference>
<sequence>MLLDLADRVVIVTGAGRGIGRAIAESFLRERSRVVISDVDAKAVSWFDDARRAADVTGDARVCDVRDSAAVDAFVADVAGRFGRIDVLVNNAGVMGDGLVEEIDDEAWNRCFDVNVGGTFRMCRAVVPIMKRQNAGRIVNAASFAAIVPGIGSAAYAASKAAVVQLTRTLAGELGPWNVTANAYAPGMIPSGINTFAQMSPAEQDRLLDTLTLRRWGTAEEVADLVCFLASDAARYITGTLVDVSGGKLATQLPQRAYEIAGLRR</sequence>
<evidence type="ECO:0000256" key="1">
    <source>
        <dbReference type="ARBA" id="ARBA00006484"/>
    </source>
</evidence>
<accession>A0ABP7AGZ0</accession>
<dbReference type="InterPro" id="IPR057326">
    <property type="entry name" value="KR_dom"/>
</dbReference>
<dbReference type="SMART" id="SM00822">
    <property type="entry name" value="PKS_KR"/>
    <property type="match status" value="1"/>
</dbReference>
<dbReference type="InterPro" id="IPR036291">
    <property type="entry name" value="NAD(P)-bd_dom_sf"/>
</dbReference>
<proteinExistence type="inferred from homology"/>
<gene>
    <name evidence="3" type="ORF">GCM10022236_38040</name>
</gene>
<evidence type="ECO:0000313" key="4">
    <source>
        <dbReference type="Proteomes" id="UP001501490"/>
    </source>
</evidence>
<protein>
    <submittedName>
        <fullName evidence="3">SDR family NAD(P)-dependent oxidoreductase</fullName>
    </submittedName>
</protein>
<dbReference type="PANTHER" id="PTHR42760">
    <property type="entry name" value="SHORT-CHAIN DEHYDROGENASES/REDUCTASES FAMILY MEMBER"/>
    <property type="match status" value="1"/>
</dbReference>
<dbReference type="PANTHER" id="PTHR42760:SF40">
    <property type="entry name" value="3-OXOACYL-[ACYL-CARRIER-PROTEIN] REDUCTASE, CHLOROPLASTIC"/>
    <property type="match status" value="1"/>
</dbReference>
<feature type="domain" description="Ketoreductase" evidence="2">
    <location>
        <begin position="8"/>
        <end position="187"/>
    </location>
</feature>
<dbReference type="PROSITE" id="PS00061">
    <property type="entry name" value="ADH_SHORT"/>
    <property type="match status" value="1"/>
</dbReference>
<name>A0ABP7AGZ0_9ACTN</name>
<dbReference type="SUPFAM" id="SSF51735">
    <property type="entry name" value="NAD(P)-binding Rossmann-fold domains"/>
    <property type="match status" value="1"/>
</dbReference>
<dbReference type="RefSeq" id="WP_344807515.1">
    <property type="nucleotide sequence ID" value="NZ_BAABAB010000028.1"/>
</dbReference>
<dbReference type="InterPro" id="IPR020904">
    <property type="entry name" value="Sc_DH/Rdtase_CS"/>
</dbReference>
<dbReference type="Gene3D" id="3.40.50.720">
    <property type="entry name" value="NAD(P)-binding Rossmann-like Domain"/>
    <property type="match status" value="1"/>
</dbReference>
<organism evidence="3 4">
    <name type="scientific">Microlunatus ginsengisoli</name>
    <dbReference type="NCBI Taxonomy" id="363863"/>
    <lineage>
        <taxon>Bacteria</taxon>
        <taxon>Bacillati</taxon>
        <taxon>Actinomycetota</taxon>
        <taxon>Actinomycetes</taxon>
        <taxon>Propionibacteriales</taxon>
        <taxon>Propionibacteriaceae</taxon>
        <taxon>Microlunatus</taxon>
    </lineage>
</organism>
<dbReference type="Pfam" id="PF13561">
    <property type="entry name" value="adh_short_C2"/>
    <property type="match status" value="1"/>
</dbReference>
<dbReference type="EMBL" id="BAABAB010000028">
    <property type="protein sequence ID" value="GAA3631865.1"/>
    <property type="molecule type" value="Genomic_DNA"/>
</dbReference>
<evidence type="ECO:0000259" key="2">
    <source>
        <dbReference type="SMART" id="SM00822"/>
    </source>
</evidence>
<comment type="caution">
    <text evidence="3">The sequence shown here is derived from an EMBL/GenBank/DDBJ whole genome shotgun (WGS) entry which is preliminary data.</text>
</comment>
<keyword evidence="4" id="KW-1185">Reference proteome</keyword>
<dbReference type="Proteomes" id="UP001501490">
    <property type="component" value="Unassembled WGS sequence"/>
</dbReference>